<proteinExistence type="predicted"/>
<evidence type="ECO:0000313" key="1">
    <source>
        <dbReference type="EMBL" id="POW15863.1"/>
    </source>
</evidence>
<keyword evidence="2" id="KW-1185">Reference proteome</keyword>
<protein>
    <submittedName>
        <fullName evidence="1">Uncharacterized protein</fullName>
    </submittedName>
</protein>
<evidence type="ECO:0000313" key="2">
    <source>
        <dbReference type="Proteomes" id="UP000239156"/>
    </source>
</evidence>
<comment type="caution">
    <text evidence="1">The sequence shown here is derived from an EMBL/GenBank/DDBJ whole genome shotgun (WGS) entry which is preliminary data.</text>
</comment>
<dbReference type="VEuPathDB" id="FungiDB:PSTT_01750"/>
<organism evidence="1 2">
    <name type="scientific">Puccinia striiformis</name>
    <dbReference type="NCBI Taxonomy" id="27350"/>
    <lineage>
        <taxon>Eukaryota</taxon>
        <taxon>Fungi</taxon>
        <taxon>Dikarya</taxon>
        <taxon>Basidiomycota</taxon>
        <taxon>Pucciniomycotina</taxon>
        <taxon>Pucciniomycetes</taxon>
        <taxon>Pucciniales</taxon>
        <taxon>Pucciniaceae</taxon>
        <taxon>Puccinia</taxon>
    </lineage>
</organism>
<reference evidence="1" key="1">
    <citation type="submission" date="2017-12" db="EMBL/GenBank/DDBJ databases">
        <title>Gene loss provides genomic basis for host adaptation in cereal stripe rust fungi.</title>
        <authorList>
            <person name="Xia C."/>
        </authorList>
    </citation>
    <scope>NUCLEOTIDE SEQUENCE [LARGE SCALE GENOMIC DNA]</scope>
    <source>
        <strain evidence="1">93-210</strain>
    </source>
</reference>
<accession>A0A2S4W252</accession>
<feature type="non-terminal residue" evidence="1">
    <location>
        <position position="1"/>
    </location>
</feature>
<gene>
    <name evidence="1" type="ORF">PSTT_01750</name>
</gene>
<dbReference type="AlphaFoldDB" id="A0A2S4W252"/>
<dbReference type="Proteomes" id="UP000239156">
    <property type="component" value="Unassembled WGS sequence"/>
</dbReference>
<dbReference type="EMBL" id="PKSL01000010">
    <property type="protein sequence ID" value="POW15863.1"/>
    <property type="molecule type" value="Genomic_DNA"/>
</dbReference>
<name>A0A2S4W252_9BASI</name>
<sequence>QAPTDDNETRGICRYPDRLSQLIRGDSCSASLQRATSSKWDWASQANYQSASQANYQSASQAKYQSASQAKYQSASQAK</sequence>